<organism evidence="2">
    <name type="scientific">Synura uvella</name>
    <dbReference type="NCBI Taxonomy" id="52557"/>
    <lineage>
        <taxon>Eukaryota</taxon>
        <taxon>Sar</taxon>
        <taxon>Stramenopiles</taxon>
        <taxon>Ochrophyta</taxon>
        <taxon>Synurophyceae</taxon>
        <taxon>Synurales</taxon>
        <taxon>Mallomonadaceae</taxon>
        <taxon>Synura</taxon>
    </lineage>
</organism>
<dbReference type="AlphaFoldDB" id="A0A3G2QZ13"/>
<dbReference type="RefSeq" id="YP_009545224.1">
    <property type="nucleotide sequence ID" value="NC_040134.1"/>
</dbReference>
<evidence type="ECO:0000256" key="1">
    <source>
        <dbReference type="SAM" id="Phobius"/>
    </source>
</evidence>
<geneLocation type="plastid" evidence="2"/>
<accession>A0A3G2QZ13</accession>
<keyword evidence="1" id="KW-0812">Transmembrane</keyword>
<sequence>MCLKKIKMCSELLLALLYFSTILFINYFLYKLILNYIKSIFYLLKIKNIFNFSKKTNKNIFVFLHFYSNQEFKTQQVLKNFQKYSKLEDILLIGNIHKSLNNLINKSQQNKTYFFKLLENQYLSKPFNLK</sequence>
<keyword evidence="2" id="KW-0934">Plastid</keyword>
<dbReference type="EMBL" id="MH795130">
    <property type="protein sequence ID" value="AYO28378.1"/>
    <property type="molecule type" value="Genomic_DNA"/>
</dbReference>
<proteinExistence type="predicted"/>
<evidence type="ECO:0000313" key="2">
    <source>
        <dbReference type="EMBL" id="AYO28378.1"/>
    </source>
</evidence>
<name>A0A3G2QZ13_9STRA</name>
<protein>
    <recommendedName>
        <fullName evidence="3">Transmembrane protein</fullName>
    </recommendedName>
</protein>
<keyword evidence="1" id="KW-1133">Transmembrane helix</keyword>
<reference evidence="2" key="1">
    <citation type="submission" date="2018-08" db="EMBL/GenBank/DDBJ databases">
        <title>Comparative Plastid Genomics of Synurophyceae: Evolutionary Evidence of Lateral Gene Transfer and Inverted Repeat Dynamics.</title>
        <authorList>
            <person name="Kim J.I."/>
            <person name="Shin H."/>
            <person name="Skaloud P."/>
            <person name="Jung J."/>
            <person name="Yoon H.S."/>
            <person name="Archibald J.M."/>
            <person name="Shin W."/>
        </authorList>
    </citation>
    <scope>NUCLEOTIDE SEQUENCE</scope>
    <source>
        <strain evidence="2">FBCC200023</strain>
    </source>
</reference>
<feature type="transmembrane region" description="Helical" evidence="1">
    <location>
        <begin position="12"/>
        <end position="30"/>
    </location>
</feature>
<keyword evidence="1" id="KW-0472">Membrane</keyword>
<dbReference type="GeneID" id="38571698"/>
<evidence type="ECO:0008006" key="3">
    <source>
        <dbReference type="Google" id="ProtNLM"/>
    </source>
</evidence>